<keyword evidence="4 6" id="KW-0378">Hydrolase</keyword>
<reference evidence="9" key="1">
    <citation type="submission" date="2016-10" db="EMBL/GenBank/DDBJ databases">
        <authorList>
            <person name="Varghese N."/>
            <person name="Submissions S."/>
        </authorList>
    </citation>
    <scope>NUCLEOTIDE SEQUENCE [LARGE SCALE GENOMIC DNA]</scope>
    <source>
        <strain evidence="9">DSM 45079</strain>
    </source>
</reference>
<feature type="binding site" evidence="6">
    <location>
        <position position="5"/>
    </location>
    <ligand>
        <name>Mg(2+)</name>
        <dbReference type="ChEBI" id="CHEBI:18420"/>
    </ligand>
</feature>
<dbReference type="STRING" id="419479.SAMN04488563_6441"/>
<dbReference type="Proteomes" id="UP000182977">
    <property type="component" value="Chromosome I"/>
</dbReference>
<dbReference type="HAMAP" id="MF_00265">
    <property type="entry name" value="VapC_Nob1"/>
    <property type="match status" value="1"/>
</dbReference>
<dbReference type="InterPro" id="IPR029060">
    <property type="entry name" value="PIN-like_dom_sf"/>
</dbReference>
<evidence type="ECO:0000256" key="6">
    <source>
        <dbReference type="HAMAP-Rule" id="MF_00265"/>
    </source>
</evidence>
<protein>
    <recommendedName>
        <fullName evidence="6">Ribonuclease VapC</fullName>
        <shortName evidence="6">RNase VapC</shortName>
        <ecNumber evidence="6">3.1.-.-</ecNumber>
    </recommendedName>
    <alternativeName>
        <fullName evidence="6">Toxin VapC</fullName>
    </alternativeName>
</protein>
<keyword evidence="9" id="KW-1185">Reference proteome</keyword>
<dbReference type="GO" id="GO:0000287">
    <property type="term" value="F:magnesium ion binding"/>
    <property type="evidence" value="ECO:0007669"/>
    <property type="project" value="UniProtKB-UniRule"/>
</dbReference>
<evidence type="ECO:0000259" key="7">
    <source>
        <dbReference type="Pfam" id="PF01850"/>
    </source>
</evidence>
<dbReference type="GO" id="GO:0090729">
    <property type="term" value="F:toxin activity"/>
    <property type="evidence" value="ECO:0007669"/>
    <property type="project" value="UniProtKB-KW"/>
</dbReference>
<proteinExistence type="inferred from homology"/>
<name>A0A1H2LP38_9ACTN</name>
<dbReference type="GO" id="GO:0004540">
    <property type="term" value="F:RNA nuclease activity"/>
    <property type="evidence" value="ECO:0007669"/>
    <property type="project" value="InterPro"/>
</dbReference>
<dbReference type="RefSeq" id="WP_046768688.1">
    <property type="nucleotide sequence ID" value="NZ_KQ061227.1"/>
</dbReference>
<dbReference type="InterPro" id="IPR022907">
    <property type="entry name" value="VapC_family"/>
</dbReference>
<evidence type="ECO:0000256" key="1">
    <source>
        <dbReference type="ARBA" id="ARBA00022649"/>
    </source>
</evidence>
<organism evidence="8 9">
    <name type="scientific">Jiangella alkaliphila</name>
    <dbReference type="NCBI Taxonomy" id="419479"/>
    <lineage>
        <taxon>Bacteria</taxon>
        <taxon>Bacillati</taxon>
        <taxon>Actinomycetota</taxon>
        <taxon>Actinomycetes</taxon>
        <taxon>Jiangellales</taxon>
        <taxon>Jiangellaceae</taxon>
        <taxon>Jiangella</taxon>
    </lineage>
</organism>
<accession>A0A1H2LP38</accession>
<dbReference type="SUPFAM" id="SSF88723">
    <property type="entry name" value="PIN domain-like"/>
    <property type="match status" value="1"/>
</dbReference>
<evidence type="ECO:0000313" key="9">
    <source>
        <dbReference type="Proteomes" id="UP000182977"/>
    </source>
</evidence>
<evidence type="ECO:0000256" key="4">
    <source>
        <dbReference type="ARBA" id="ARBA00022801"/>
    </source>
</evidence>
<evidence type="ECO:0000256" key="5">
    <source>
        <dbReference type="ARBA" id="ARBA00022842"/>
    </source>
</evidence>
<dbReference type="AlphaFoldDB" id="A0A1H2LP38"/>
<dbReference type="OrthoDB" id="32665at2"/>
<keyword evidence="6" id="KW-0800">Toxin</keyword>
<keyword evidence="1 6" id="KW-1277">Toxin-antitoxin system</keyword>
<feature type="binding site" evidence="6">
    <location>
        <position position="101"/>
    </location>
    <ligand>
        <name>Mg(2+)</name>
        <dbReference type="ChEBI" id="CHEBI:18420"/>
    </ligand>
</feature>
<keyword evidence="2 6" id="KW-0540">Nuclease</keyword>
<feature type="domain" description="PIN" evidence="7">
    <location>
        <begin position="2"/>
        <end position="122"/>
    </location>
</feature>
<dbReference type="EC" id="3.1.-.-" evidence="6"/>
<dbReference type="GO" id="GO:0016787">
    <property type="term" value="F:hydrolase activity"/>
    <property type="evidence" value="ECO:0007669"/>
    <property type="project" value="UniProtKB-KW"/>
</dbReference>
<evidence type="ECO:0000313" key="8">
    <source>
        <dbReference type="EMBL" id="SDU82592.1"/>
    </source>
</evidence>
<comment type="similarity">
    <text evidence="6">Belongs to the PINc/VapC protein family.</text>
</comment>
<dbReference type="Pfam" id="PF01850">
    <property type="entry name" value="PIN"/>
    <property type="match status" value="1"/>
</dbReference>
<dbReference type="EMBL" id="LT629791">
    <property type="protein sequence ID" value="SDU82592.1"/>
    <property type="molecule type" value="Genomic_DNA"/>
</dbReference>
<comment type="function">
    <text evidence="6">Toxic component of a toxin-antitoxin (TA) system. An RNase.</text>
</comment>
<evidence type="ECO:0000256" key="2">
    <source>
        <dbReference type="ARBA" id="ARBA00022722"/>
    </source>
</evidence>
<sequence>MIVVDTGPIVAAAITDDAHHERCVQEFARIFKARTTMVVPSFVAAEACYMLSRFGTPQHEAAFVRSLESGLLTFGELTTDDLARVAVLVDRYADFPLGAADASVVSVAERLKATEVFTLDVRHFTAMRPAHTSAFTLLPG</sequence>
<dbReference type="Gene3D" id="3.40.50.1010">
    <property type="entry name" value="5'-nuclease"/>
    <property type="match status" value="1"/>
</dbReference>
<comment type="cofactor">
    <cofactor evidence="6">
        <name>Mg(2+)</name>
        <dbReference type="ChEBI" id="CHEBI:18420"/>
    </cofactor>
</comment>
<evidence type="ECO:0000256" key="3">
    <source>
        <dbReference type="ARBA" id="ARBA00022723"/>
    </source>
</evidence>
<keyword evidence="5 6" id="KW-0460">Magnesium</keyword>
<keyword evidence="3 6" id="KW-0479">Metal-binding</keyword>
<dbReference type="InterPro" id="IPR002716">
    <property type="entry name" value="PIN_dom"/>
</dbReference>
<gene>
    <name evidence="6" type="primary">vapC</name>
    <name evidence="8" type="ORF">SAMN04488563_6441</name>
</gene>